<evidence type="ECO:0008006" key="4">
    <source>
        <dbReference type="Google" id="ProtNLM"/>
    </source>
</evidence>
<evidence type="ECO:0000256" key="1">
    <source>
        <dbReference type="SAM" id="MobiDB-lite"/>
    </source>
</evidence>
<accession>A0ABQ4ECJ1</accession>
<comment type="caution">
    <text evidence="2">The sequence shown here is derived from an EMBL/GenBank/DDBJ whole genome shotgun (WGS) entry which is preliminary data.</text>
</comment>
<dbReference type="Proteomes" id="UP000646749">
    <property type="component" value="Unassembled WGS sequence"/>
</dbReference>
<reference evidence="2 3" key="1">
    <citation type="submission" date="2021-01" db="EMBL/GenBank/DDBJ databases">
        <title>Whole genome shotgun sequence of Plantactinospora endophytica NBRC 110450.</title>
        <authorList>
            <person name="Komaki H."/>
            <person name="Tamura T."/>
        </authorList>
    </citation>
    <scope>NUCLEOTIDE SEQUENCE [LARGE SCALE GENOMIC DNA]</scope>
    <source>
        <strain evidence="2 3">NBRC 110450</strain>
    </source>
</reference>
<proteinExistence type="predicted"/>
<name>A0ABQ4ECJ1_9ACTN</name>
<protein>
    <recommendedName>
        <fullName evidence="4">MarR family transcriptional regulator</fullName>
    </recommendedName>
</protein>
<keyword evidence="3" id="KW-1185">Reference proteome</keyword>
<sequence>MRGPTGGPESRKQVINLTDELREIARRIAEAAPPLTPDQRARLRGLLSATDRHGVAE</sequence>
<gene>
    <name evidence="2" type="ORF">Pen02_73100</name>
</gene>
<feature type="region of interest" description="Disordered" evidence="1">
    <location>
        <begin position="31"/>
        <end position="57"/>
    </location>
</feature>
<evidence type="ECO:0000313" key="3">
    <source>
        <dbReference type="Proteomes" id="UP000646749"/>
    </source>
</evidence>
<evidence type="ECO:0000313" key="2">
    <source>
        <dbReference type="EMBL" id="GIG92374.1"/>
    </source>
</evidence>
<dbReference type="EMBL" id="BONW01000044">
    <property type="protein sequence ID" value="GIG92374.1"/>
    <property type="molecule type" value="Genomic_DNA"/>
</dbReference>
<organism evidence="2 3">
    <name type="scientific">Plantactinospora endophytica</name>
    <dbReference type="NCBI Taxonomy" id="673535"/>
    <lineage>
        <taxon>Bacteria</taxon>
        <taxon>Bacillati</taxon>
        <taxon>Actinomycetota</taxon>
        <taxon>Actinomycetes</taxon>
        <taxon>Micromonosporales</taxon>
        <taxon>Micromonosporaceae</taxon>
        <taxon>Plantactinospora</taxon>
    </lineage>
</organism>
<dbReference type="RefSeq" id="WP_203870727.1">
    <property type="nucleotide sequence ID" value="NZ_BONW01000044.1"/>
</dbReference>